<keyword evidence="5" id="KW-1185">Reference proteome</keyword>
<dbReference type="Gene3D" id="3.90.226.10">
    <property type="entry name" value="2-enoyl-CoA Hydratase, Chain A, domain 1"/>
    <property type="match status" value="1"/>
</dbReference>
<dbReference type="AlphaFoldDB" id="A0A1Y6CPY6"/>
<dbReference type="InterPro" id="IPR033855">
    <property type="entry name" value="Protein_C"/>
</dbReference>
<dbReference type="RefSeq" id="WP_132325691.1">
    <property type="nucleotide sequence ID" value="NZ_FWZT01000035.1"/>
</dbReference>
<dbReference type="PANTHER" id="PTHR42987:SF7">
    <property type="entry name" value="SIGNAL PEPTIDE PEPTIDASE SPPA-RELATED"/>
    <property type="match status" value="1"/>
</dbReference>
<accession>A0A1Y6CPY6</accession>
<sequence>MILKKAIESSYWAMREEGLSALIASVNGEGDFKALEKRLGEKPKYTYKATVRDGIGVIPIAGPLFKRANLLTEVCGATSYELVLRDLHGFLEDDSISSIVFNIDSQGGEVSGCQELSEHIYRARQKKPILAYIDGTGASAAYWIASAADKIFASKTAIIGSIGVQSVLSADRAEGEFRFISSQSPLKNVDPATEEGRSETQRLIDDLAGVFISSVARNRGVTDETVLADFGRGAVFISGNAKHRGMIDEIATFEDVMSEHKKEKEASKLGETRGVKAAKEASRSESTDHILARGVAQERARVTELFKTCRAHVDDQTLLAFIEGGKNAKDAAFDILASGSIAPKSPTPYKEDESLKGLSSVPIDSPSSNEDLVALARAGGWGENEL</sequence>
<proteinExistence type="inferred from homology"/>
<keyword evidence="4" id="KW-0645">Protease</keyword>
<dbReference type="OrthoDB" id="6999246at2"/>
<dbReference type="STRING" id="1513793.SAMN06296036_13557"/>
<feature type="domain" description="Peptidase S49" evidence="3">
    <location>
        <begin position="124"/>
        <end position="266"/>
    </location>
</feature>
<organism evidence="4 5">
    <name type="scientific">Pseudobacteriovorax antillogorgiicola</name>
    <dbReference type="NCBI Taxonomy" id="1513793"/>
    <lineage>
        <taxon>Bacteria</taxon>
        <taxon>Pseudomonadati</taxon>
        <taxon>Bdellovibrionota</taxon>
        <taxon>Oligoflexia</taxon>
        <taxon>Oligoflexales</taxon>
        <taxon>Pseudobacteriovoracaceae</taxon>
        <taxon>Pseudobacteriovorax</taxon>
    </lineage>
</organism>
<evidence type="ECO:0000313" key="5">
    <source>
        <dbReference type="Proteomes" id="UP000192907"/>
    </source>
</evidence>
<dbReference type="PANTHER" id="PTHR42987">
    <property type="entry name" value="PEPTIDASE S49"/>
    <property type="match status" value="1"/>
</dbReference>
<keyword evidence="4" id="KW-0378">Hydrolase</keyword>
<evidence type="ECO:0000256" key="2">
    <source>
        <dbReference type="SAM" id="MobiDB-lite"/>
    </source>
</evidence>
<feature type="region of interest" description="Disordered" evidence="2">
    <location>
        <begin position="342"/>
        <end position="363"/>
    </location>
</feature>
<feature type="region of interest" description="Disordered" evidence="2">
    <location>
        <begin position="263"/>
        <end position="282"/>
    </location>
</feature>
<dbReference type="CDD" id="cd07022">
    <property type="entry name" value="S49_Sppa_36K_type"/>
    <property type="match status" value="1"/>
</dbReference>
<evidence type="ECO:0000256" key="1">
    <source>
        <dbReference type="ARBA" id="ARBA00008683"/>
    </source>
</evidence>
<gene>
    <name evidence="4" type="ORF">SAMN06296036_13557</name>
</gene>
<dbReference type="InterPro" id="IPR002142">
    <property type="entry name" value="Peptidase_S49"/>
</dbReference>
<dbReference type="GO" id="GO:0008233">
    <property type="term" value="F:peptidase activity"/>
    <property type="evidence" value="ECO:0007669"/>
    <property type="project" value="UniProtKB-KW"/>
</dbReference>
<comment type="similarity">
    <text evidence="1">Belongs to the peptidase S49 family.</text>
</comment>
<dbReference type="GO" id="GO:0006508">
    <property type="term" value="P:proteolysis"/>
    <property type="evidence" value="ECO:0007669"/>
    <property type="project" value="UniProtKB-KW"/>
</dbReference>
<evidence type="ECO:0000313" key="4">
    <source>
        <dbReference type="EMBL" id="SMF80780.1"/>
    </source>
</evidence>
<evidence type="ECO:0000259" key="3">
    <source>
        <dbReference type="Pfam" id="PF01343"/>
    </source>
</evidence>
<protein>
    <submittedName>
        <fullName evidence="4">Serine protease, ClpP class</fullName>
    </submittedName>
</protein>
<dbReference type="EMBL" id="FWZT01000035">
    <property type="protein sequence ID" value="SMF80780.1"/>
    <property type="molecule type" value="Genomic_DNA"/>
</dbReference>
<reference evidence="5" key="1">
    <citation type="submission" date="2017-04" db="EMBL/GenBank/DDBJ databases">
        <authorList>
            <person name="Varghese N."/>
            <person name="Submissions S."/>
        </authorList>
    </citation>
    <scope>NUCLEOTIDE SEQUENCE [LARGE SCALE GENOMIC DNA]</scope>
    <source>
        <strain evidence="5">RKEM611</strain>
    </source>
</reference>
<dbReference type="SUPFAM" id="SSF52096">
    <property type="entry name" value="ClpP/crotonase"/>
    <property type="match status" value="1"/>
</dbReference>
<dbReference type="Proteomes" id="UP000192907">
    <property type="component" value="Unassembled WGS sequence"/>
</dbReference>
<name>A0A1Y6CPY6_9BACT</name>
<dbReference type="Pfam" id="PF01343">
    <property type="entry name" value="Peptidase_S49"/>
    <property type="match status" value="1"/>
</dbReference>
<dbReference type="InterPro" id="IPR029045">
    <property type="entry name" value="ClpP/crotonase-like_dom_sf"/>
</dbReference>